<dbReference type="AlphaFoldDB" id="A0A1Y6C7R5"/>
<dbReference type="Proteomes" id="UP000192907">
    <property type="component" value="Unassembled WGS sequence"/>
</dbReference>
<evidence type="ECO:0000313" key="2">
    <source>
        <dbReference type="Proteomes" id="UP000192907"/>
    </source>
</evidence>
<accession>A0A1Y6C7R5</accession>
<dbReference type="RefSeq" id="WP_159455429.1">
    <property type="nucleotide sequence ID" value="NZ_FWZT01000012.1"/>
</dbReference>
<proteinExistence type="predicted"/>
<organism evidence="1 2">
    <name type="scientific">Pseudobacteriovorax antillogorgiicola</name>
    <dbReference type="NCBI Taxonomy" id="1513793"/>
    <lineage>
        <taxon>Bacteria</taxon>
        <taxon>Pseudomonadati</taxon>
        <taxon>Bdellovibrionota</taxon>
        <taxon>Oligoflexia</taxon>
        <taxon>Oligoflexales</taxon>
        <taxon>Pseudobacteriovoracaceae</taxon>
        <taxon>Pseudobacteriovorax</taxon>
    </lineage>
</organism>
<dbReference type="EMBL" id="FWZT01000012">
    <property type="protein sequence ID" value="SMF41237.1"/>
    <property type="molecule type" value="Genomic_DNA"/>
</dbReference>
<gene>
    <name evidence="1" type="ORF">SAMN06296036_112147</name>
</gene>
<evidence type="ECO:0000313" key="1">
    <source>
        <dbReference type="EMBL" id="SMF41237.1"/>
    </source>
</evidence>
<protein>
    <submittedName>
        <fullName evidence="1">Uncharacterized protein</fullName>
    </submittedName>
</protein>
<keyword evidence="2" id="KW-1185">Reference proteome</keyword>
<name>A0A1Y6C7R5_9BACT</name>
<reference evidence="2" key="1">
    <citation type="submission" date="2017-04" db="EMBL/GenBank/DDBJ databases">
        <authorList>
            <person name="Varghese N."/>
            <person name="Submissions S."/>
        </authorList>
    </citation>
    <scope>NUCLEOTIDE SEQUENCE [LARGE SCALE GENOMIC DNA]</scope>
    <source>
        <strain evidence="2">RKEM611</strain>
    </source>
</reference>
<sequence>MSNKHNSYQYPSHSAQKIGLASKLALLGIFVSMSLILASSALATITPVDQRFTVNRYVNLQRQVRSLITRGSTFAITGIPTGTNTSYVVSLTYILALDYGD</sequence>